<keyword evidence="3" id="KW-1185">Reference proteome</keyword>
<evidence type="ECO:0000256" key="1">
    <source>
        <dbReference type="SAM" id="MobiDB-lite"/>
    </source>
</evidence>
<evidence type="ECO:0000313" key="2">
    <source>
        <dbReference type="EMBL" id="MCX2941132.1"/>
    </source>
</evidence>
<dbReference type="Proteomes" id="UP001300745">
    <property type="component" value="Unassembled WGS sequence"/>
</dbReference>
<feature type="region of interest" description="Disordered" evidence="1">
    <location>
        <begin position="1"/>
        <end position="38"/>
    </location>
</feature>
<proteinExistence type="predicted"/>
<dbReference type="RefSeq" id="WP_266001029.1">
    <property type="nucleotide sequence ID" value="NZ_JAPJDN010000059.1"/>
</dbReference>
<dbReference type="EMBL" id="JAPJDO010000059">
    <property type="protein sequence ID" value="MCX2941132.1"/>
    <property type="molecule type" value="Genomic_DNA"/>
</dbReference>
<name>A0ABT3SNL9_9MYCO</name>
<accession>A0ABT3SNL9</accession>
<sequence length="95" mass="10443">MEHAGSSLGKPYNGAGHDDRGVVCGNQPTEPVTAGTVEGAWQRRNRVCREDEHLAGSEAPLCRFPSDSVVEDPIMHSEDDVPIIVEILYRRWSPS</sequence>
<evidence type="ECO:0000313" key="3">
    <source>
        <dbReference type="Proteomes" id="UP001300745"/>
    </source>
</evidence>
<comment type="caution">
    <text evidence="2">The sequence shown here is derived from an EMBL/GenBank/DDBJ whole genome shotgun (WGS) entry which is preliminary data.</text>
</comment>
<gene>
    <name evidence="2" type="ORF">ORI27_31030</name>
</gene>
<reference evidence="2 3" key="1">
    <citation type="submission" date="2022-11" db="EMBL/GenBank/DDBJ databases">
        <title>Mycobacterium sp. nov.</title>
        <authorList>
            <person name="Papic B."/>
            <person name="Spicic S."/>
            <person name="Duvnjak S."/>
        </authorList>
    </citation>
    <scope>NUCLEOTIDE SEQUENCE [LARGE SCALE GENOMIC DNA]</scope>
    <source>
        <strain evidence="2 3">CVI_P4</strain>
    </source>
</reference>
<protein>
    <submittedName>
        <fullName evidence="2">Uncharacterized protein</fullName>
    </submittedName>
</protein>
<organism evidence="2 3">
    <name type="scientific">Mycobacterium pinniadriaticum</name>
    <dbReference type="NCBI Taxonomy" id="2994102"/>
    <lineage>
        <taxon>Bacteria</taxon>
        <taxon>Bacillati</taxon>
        <taxon>Actinomycetota</taxon>
        <taxon>Actinomycetes</taxon>
        <taxon>Mycobacteriales</taxon>
        <taxon>Mycobacteriaceae</taxon>
        <taxon>Mycobacterium</taxon>
    </lineage>
</organism>